<evidence type="ECO:0000256" key="4">
    <source>
        <dbReference type="ARBA" id="ARBA00048461"/>
    </source>
</evidence>
<evidence type="ECO:0000256" key="5">
    <source>
        <dbReference type="SAM" id="SignalP"/>
    </source>
</evidence>
<dbReference type="AlphaFoldDB" id="A0A5M3MFY5"/>
<evidence type="ECO:0000256" key="3">
    <source>
        <dbReference type="ARBA" id="ARBA00047591"/>
    </source>
</evidence>
<protein>
    <submittedName>
        <fullName evidence="7">Alpha beta-hydrolase</fullName>
    </submittedName>
</protein>
<dbReference type="RefSeq" id="XP_007771241.1">
    <property type="nucleotide sequence ID" value="XM_007773051.1"/>
</dbReference>
<evidence type="ECO:0000256" key="1">
    <source>
        <dbReference type="ARBA" id="ARBA00023157"/>
    </source>
</evidence>
<dbReference type="PANTHER" id="PTHR45856:SF25">
    <property type="entry name" value="FUNGAL LIPASE-LIKE DOMAIN-CONTAINING PROTEIN"/>
    <property type="match status" value="1"/>
</dbReference>
<keyword evidence="7" id="KW-0378">Hydrolase</keyword>
<dbReference type="OrthoDB" id="426718at2759"/>
<evidence type="ECO:0000256" key="2">
    <source>
        <dbReference type="ARBA" id="ARBA00043996"/>
    </source>
</evidence>
<dbReference type="CDD" id="cd00519">
    <property type="entry name" value="Lipase_3"/>
    <property type="match status" value="1"/>
</dbReference>
<accession>A0A5M3MFY5</accession>
<feature type="signal peptide" evidence="5">
    <location>
        <begin position="1"/>
        <end position="19"/>
    </location>
</feature>
<dbReference type="EMBL" id="JH711582">
    <property type="protein sequence ID" value="EIW78158.1"/>
    <property type="molecule type" value="Genomic_DNA"/>
</dbReference>
<dbReference type="Pfam" id="PF01764">
    <property type="entry name" value="Lipase_3"/>
    <property type="match status" value="1"/>
</dbReference>
<reference evidence="8" key="1">
    <citation type="journal article" date="2012" name="Science">
        <title>The Paleozoic origin of enzymatic lignin decomposition reconstructed from 31 fungal genomes.</title>
        <authorList>
            <person name="Floudas D."/>
            <person name="Binder M."/>
            <person name="Riley R."/>
            <person name="Barry K."/>
            <person name="Blanchette R.A."/>
            <person name="Henrissat B."/>
            <person name="Martinez A.T."/>
            <person name="Otillar R."/>
            <person name="Spatafora J.W."/>
            <person name="Yadav J.S."/>
            <person name="Aerts A."/>
            <person name="Benoit I."/>
            <person name="Boyd A."/>
            <person name="Carlson A."/>
            <person name="Copeland A."/>
            <person name="Coutinho P.M."/>
            <person name="de Vries R.P."/>
            <person name="Ferreira P."/>
            <person name="Findley K."/>
            <person name="Foster B."/>
            <person name="Gaskell J."/>
            <person name="Glotzer D."/>
            <person name="Gorecki P."/>
            <person name="Heitman J."/>
            <person name="Hesse C."/>
            <person name="Hori C."/>
            <person name="Igarashi K."/>
            <person name="Jurgens J.A."/>
            <person name="Kallen N."/>
            <person name="Kersten P."/>
            <person name="Kohler A."/>
            <person name="Kuees U."/>
            <person name="Kumar T.K.A."/>
            <person name="Kuo A."/>
            <person name="LaButti K."/>
            <person name="Larrondo L.F."/>
            <person name="Lindquist E."/>
            <person name="Ling A."/>
            <person name="Lombard V."/>
            <person name="Lucas S."/>
            <person name="Lundell T."/>
            <person name="Martin R."/>
            <person name="McLaughlin D.J."/>
            <person name="Morgenstern I."/>
            <person name="Morin E."/>
            <person name="Murat C."/>
            <person name="Nagy L.G."/>
            <person name="Nolan M."/>
            <person name="Ohm R.A."/>
            <person name="Patyshakuliyeva A."/>
            <person name="Rokas A."/>
            <person name="Ruiz-Duenas F.J."/>
            <person name="Sabat G."/>
            <person name="Salamov A."/>
            <person name="Samejima M."/>
            <person name="Schmutz J."/>
            <person name="Slot J.C."/>
            <person name="St John F."/>
            <person name="Stenlid J."/>
            <person name="Sun H."/>
            <person name="Sun S."/>
            <person name="Syed K."/>
            <person name="Tsang A."/>
            <person name="Wiebenga A."/>
            <person name="Young D."/>
            <person name="Pisabarro A."/>
            <person name="Eastwood D.C."/>
            <person name="Martin F."/>
            <person name="Cullen D."/>
            <person name="Grigoriev I.V."/>
            <person name="Hibbett D.S."/>
        </authorList>
    </citation>
    <scope>NUCLEOTIDE SEQUENCE [LARGE SCALE GENOMIC DNA]</scope>
    <source>
        <strain evidence="8">RWD-64-598 SS2</strain>
    </source>
</reference>
<proteinExistence type="inferred from homology"/>
<keyword evidence="1" id="KW-1015">Disulfide bond</keyword>
<feature type="chain" id="PRO_5024339018" evidence="5">
    <location>
        <begin position="20"/>
        <end position="311"/>
    </location>
</feature>
<evidence type="ECO:0000313" key="8">
    <source>
        <dbReference type="Proteomes" id="UP000053558"/>
    </source>
</evidence>
<dbReference type="GO" id="GO:0016787">
    <property type="term" value="F:hydrolase activity"/>
    <property type="evidence" value="ECO:0007669"/>
    <property type="project" value="UniProtKB-KW"/>
</dbReference>
<dbReference type="KEGG" id="cput:CONPUDRAFT_107900"/>
<feature type="domain" description="Fungal lipase-type" evidence="6">
    <location>
        <begin position="100"/>
        <end position="239"/>
    </location>
</feature>
<evidence type="ECO:0000259" key="6">
    <source>
        <dbReference type="Pfam" id="PF01764"/>
    </source>
</evidence>
<dbReference type="InterPro" id="IPR029058">
    <property type="entry name" value="AB_hydrolase_fold"/>
</dbReference>
<comment type="catalytic activity">
    <reaction evidence="3">
        <text>a diacylglycerol + H2O = a monoacylglycerol + a fatty acid + H(+)</text>
        <dbReference type="Rhea" id="RHEA:32731"/>
        <dbReference type="ChEBI" id="CHEBI:15377"/>
        <dbReference type="ChEBI" id="CHEBI:15378"/>
        <dbReference type="ChEBI" id="CHEBI:17408"/>
        <dbReference type="ChEBI" id="CHEBI:18035"/>
        <dbReference type="ChEBI" id="CHEBI:28868"/>
    </reaction>
</comment>
<dbReference type="Proteomes" id="UP000053558">
    <property type="component" value="Unassembled WGS sequence"/>
</dbReference>
<dbReference type="SUPFAM" id="SSF53474">
    <property type="entry name" value="alpha/beta-Hydrolases"/>
    <property type="match status" value="1"/>
</dbReference>
<dbReference type="InterPro" id="IPR002921">
    <property type="entry name" value="Fungal_lipase-type"/>
</dbReference>
<comment type="similarity">
    <text evidence="2">Belongs to the AB hydrolase superfamily. Lipase family. Class 3 subfamily.</text>
</comment>
<gene>
    <name evidence="7" type="ORF">CONPUDRAFT_107900</name>
</gene>
<evidence type="ECO:0000313" key="7">
    <source>
        <dbReference type="EMBL" id="EIW78158.1"/>
    </source>
</evidence>
<name>A0A5M3MFY5_CONPW</name>
<sequence length="311" mass="33596">MRLSIILALALSSTLRALAAPVDDWVRTLTQVSESDISSWNPYTQFARATYCAPSQVEGWNCGEPCDAVPGFQLTLAEGDGGGVQYYYVGYWPANNAVVVAHQGTDPFKFQADLTDANILKTNLDPVLFPGVPSDVLVHEGFAHEHAKTAQIILAEVQNLILKHSATEVILVGHSLGAALAELECLYMTLNLPSDIHVKGQTYGTPRVGNPAYASLFDSKVPDFVRINHARDPVPILSGEFLGFSHVQGEIHIVSESASGVGDVAYECPGDDGATDEECTIRTVPNVFVGNLLDHLGPYPGNLYMGTYYCR</sequence>
<dbReference type="PANTHER" id="PTHR45856">
    <property type="entry name" value="ALPHA/BETA-HYDROLASES SUPERFAMILY PROTEIN"/>
    <property type="match status" value="1"/>
</dbReference>
<organism evidence="7 8">
    <name type="scientific">Coniophora puteana (strain RWD-64-598)</name>
    <name type="common">Brown rot fungus</name>
    <dbReference type="NCBI Taxonomy" id="741705"/>
    <lineage>
        <taxon>Eukaryota</taxon>
        <taxon>Fungi</taxon>
        <taxon>Dikarya</taxon>
        <taxon>Basidiomycota</taxon>
        <taxon>Agaricomycotina</taxon>
        <taxon>Agaricomycetes</taxon>
        <taxon>Agaricomycetidae</taxon>
        <taxon>Boletales</taxon>
        <taxon>Coniophorineae</taxon>
        <taxon>Coniophoraceae</taxon>
        <taxon>Coniophora</taxon>
    </lineage>
</organism>
<keyword evidence="8" id="KW-1185">Reference proteome</keyword>
<dbReference type="Gene3D" id="3.40.50.1820">
    <property type="entry name" value="alpha/beta hydrolase"/>
    <property type="match status" value="1"/>
</dbReference>
<dbReference type="InterPro" id="IPR051218">
    <property type="entry name" value="Sec_MonoDiacylglyc_Lipase"/>
</dbReference>
<dbReference type="GO" id="GO:0006629">
    <property type="term" value="P:lipid metabolic process"/>
    <property type="evidence" value="ECO:0007669"/>
    <property type="project" value="InterPro"/>
</dbReference>
<dbReference type="GeneID" id="19198671"/>
<dbReference type="OMA" id="VRINHAR"/>
<keyword evidence="5" id="KW-0732">Signal</keyword>
<comment type="caution">
    <text evidence="7">The sequence shown here is derived from an EMBL/GenBank/DDBJ whole genome shotgun (WGS) entry which is preliminary data.</text>
</comment>
<comment type="catalytic activity">
    <reaction evidence="4">
        <text>a monoacylglycerol + H2O = glycerol + a fatty acid + H(+)</text>
        <dbReference type="Rhea" id="RHEA:15245"/>
        <dbReference type="ChEBI" id="CHEBI:15377"/>
        <dbReference type="ChEBI" id="CHEBI:15378"/>
        <dbReference type="ChEBI" id="CHEBI:17408"/>
        <dbReference type="ChEBI" id="CHEBI:17754"/>
        <dbReference type="ChEBI" id="CHEBI:28868"/>
    </reaction>
</comment>